<dbReference type="InterPro" id="IPR036249">
    <property type="entry name" value="Thioredoxin-like_sf"/>
</dbReference>
<evidence type="ECO:0000259" key="8">
    <source>
        <dbReference type="Pfam" id="PF13462"/>
    </source>
</evidence>
<evidence type="ECO:0000256" key="3">
    <source>
        <dbReference type="ARBA" id="ARBA00023002"/>
    </source>
</evidence>
<keyword evidence="7" id="KW-1133">Transmembrane helix</keyword>
<organism evidence="9 10">
    <name type="scientific">Nonomuraea maritima</name>
    <dbReference type="NCBI Taxonomy" id="683260"/>
    <lineage>
        <taxon>Bacteria</taxon>
        <taxon>Bacillati</taxon>
        <taxon>Actinomycetota</taxon>
        <taxon>Actinomycetes</taxon>
        <taxon>Streptosporangiales</taxon>
        <taxon>Streptosporangiaceae</taxon>
        <taxon>Nonomuraea</taxon>
    </lineage>
</organism>
<keyword evidence="10" id="KW-1185">Reference proteome</keyword>
<evidence type="ECO:0000256" key="1">
    <source>
        <dbReference type="ARBA" id="ARBA00005791"/>
    </source>
</evidence>
<dbReference type="GO" id="GO:0016491">
    <property type="term" value="F:oxidoreductase activity"/>
    <property type="evidence" value="ECO:0007669"/>
    <property type="project" value="UniProtKB-KW"/>
</dbReference>
<dbReference type="CDD" id="cd02972">
    <property type="entry name" value="DsbA_family"/>
    <property type="match status" value="1"/>
</dbReference>
<feature type="transmembrane region" description="Helical" evidence="7">
    <location>
        <begin position="35"/>
        <end position="55"/>
    </location>
</feature>
<dbReference type="Pfam" id="PF13462">
    <property type="entry name" value="Thioredoxin_4"/>
    <property type="match status" value="1"/>
</dbReference>
<keyword evidence="3" id="KW-0560">Oxidoreductase</keyword>
<feature type="region of interest" description="Disordered" evidence="6">
    <location>
        <begin position="1"/>
        <end position="28"/>
    </location>
</feature>
<feature type="domain" description="Thioredoxin-like fold" evidence="8">
    <location>
        <begin position="90"/>
        <end position="237"/>
    </location>
</feature>
<proteinExistence type="inferred from homology"/>
<evidence type="ECO:0000256" key="4">
    <source>
        <dbReference type="ARBA" id="ARBA00023157"/>
    </source>
</evidence>
<keyword evidence="7" id="KW-0812">Transmembrane</keyword>
<keyword evidence="7" id="KW-0472">Membrane</keyword>
<reference evidence="9 10" key="1">
    <citation type="submission" date="2016-10" db="EMBL/GenBank/DDBJ databases">
        <authorList>
            <person name="de Groot N.N."/>
        </authorList>
    </citation>
    <scope>NUCLEOTIDE SEQUENCE [LARGE SCALE GENOMIC DNA]</scope>
    <source>
        <strain evidence="9 10">CGMCC 4.5681</strain>
    </source>
</reference>
<keyword evidence="2" id="KW-0732">Signal</keyword>
<keyword evidence="4" id="KW-1015">Disulfide bond</keyword>
<evidence type="ECO:0000256" key="6">
    <source>
        <dbReference type="SAM" id="MobiDB-lite"/>
    </source>
</evidence>
<protein>
    <submittedName>
        <fullName evidence="9">Protein-disulfide isomerase</fullName>
    </submittedName>
</protein>
<dbReference type="EMBL" id="FNFB01000016">
    <property type="protein sequence ID" value="SDL11605.1"/>
    <property type="molecule type" value="Genomic_DNA"/>
</dbReference>
<keyword evidence="9" id="KW-0413">Isomerase</keyword>
<keyword evidence="5" id="KW-0676">Redox-active center</keyword>
<evidence type="ECO:0000313" key="9">
    <source>
        <dbReference type="EMBL" id="SDL11605.1"/>
    </source>
</evidence>
<evidence type="ECO:0000313" key="10">
    <source>
        <dbReference type="Proteomes" id="UP000198683"/>
    </source>
</evidence>
<evidence type="ECO:0000256" key="2">
    <source>
        <dbReference type="ARBA" id="ARBA00022729"/>
    </source>
</evidence>
<gene>
    <name evidence="9" type="ORF">SAMN05421874_11612</name>
</gene>
<dbReference type="Proteomes" id="UP000198683">
    <property type="component" value="Unassembled WGS sequence"/>
</dbReference>
<sequence length="255" mass="27901">MNTKGGRTNTMPKSAREKIKEQQAAARARDRRKRMVTYVTAGVVAVAAVGAGWWYSAMNSKSEQAAAQLAPVTIQPDGSIAMAQAGVNSPVVDIYEDFQCPACQELERVSGPTFKNLALEGKAKVVYHPITIFSQEPTRSNSLRAANAARCITEGKQWMAFHDLLFRNQPVETETGFTPDQLKEWGKEAGVTAPDFDACVTGEKNRAAQDAYSQRVIADQKIDHTPTVKLNGTEIDNGVVFSPRQLRDEITKAAK</sequence>
<comment type="similarity">
    <text evidence="1">Belongs to the thioredoxin family. DsbA subfamily.</text>
</comment>
<dbReference type="RefSeq" id="WP_245740435.1">
    <property type="nucleotide sequence ID" value="NZ_FNFB01000016.1"/>
</dbReference>
<evidence type="ECO:0000256" key="5">
    <source>
        <dbReference type="ARBA" id="ARBA00023284"/>
    </source>
</evidence>
<dbReference type="InterPro" id="IPR012336">
    <property type="entry name" value="Thioredoxin-like_fold"/>
</dbReference>
<dbReference type="SUPFAM" id="SSF52833">
    <property type="entry name" value="Thioredoxin-like"/>
    <property type="match status" value="1"/>
</dbReference>
<dbReference type="PANTHER" id="PTHR13887">
    <property type="entry name" value="GLUTATHIONE S-TRANSFERASE KAPPA"/>
    <property type="match status" value="1"/>
</dbReference>
<dbReference type="AlphaFoldDB" id="A0A1G9HFD9"/>
<dbReference type="STRING" id="683260.SAMN05421874_11612"/>
<dbReference type="GO" id="GO:0016853">
    <property type="term" value="F:isomerase activity"/>
    <property type="evidence" value="ECO:0007669"/>
    <property type="project" value="UniProtKB-KW"/>
</dbReference>
<feature type="compositionally biased region" description="Polar residues" evidence="6">
    <location>
        <begin position="1"/>
        <end position="12"/>
    </location>
</feature>
<name>A0A1G9HFD9_9ACTN</name>
<dbReference type="PANTHER" id="PTHR13887:SF14">
    <property type="entry name" value="DISULFIDE BOND FORMATION PROTEIN D"/>
    <property type="match status" value="1"/>
</dbReference>
<dbReference type="Gene3D" id="3.40.30.10">
    <property type="entry name" value="Glutaredoxin"/>
    <property type="match status" value="1"/>
</dbReference>
<accession>A0A1G9HFD9</accession>
<evidence type="ECO:0000256" key="7">
    <source>
        <dbReference type="SAM" id="Phobius"/>
    </source>
</evidence>